<reference evidence="1 2" key="1">
    <citation type="journal article" date="2015" name="Mol. Biochem. Parasitol.">
        <title>Identification of polymorphic genes for use in assemblage B genotyping assays through comparative genomics of multiple assemblage B Giardia duodenalis isolates.</title>
        <authorList>
            <person name="Wielinga C."/>
            <person name="Thompson R.C."/>
            <person name="Monis P."/>
            <person name="Ryan U."/>
        </authorList>
    </citation>
    <scope>NUCLEOTIDE SEQUENCE [LARGE SCALE GENOMIC DNA]</scope>
    <source>
        <strain evidence="1 2">BAH15c1</strain>
    </source>
</reference>
<dbReference type="EMBL" id="JXTI01000111">
    <property type="protein sequence ID" value="KWX12558.1"/>
    <property type="molecule type" value="Genomic_DNA"/>
</dbReference>
<comment type="caution">
    <text evidence="1">The sequence shown here is derived from an EMBL/GenBank/DDBJ whole genome shotgun (WGS) entry which is preliminary data.</text>
</comment>
<accession>A0A132NRD2</accession>
<proteinExistence type="predicted"/>
<dbReference type="VEuPathDB" id="GiardiaDB:QR46_3481"/>
<dbReference type="AlphaFoldDB" id="A0A132NRD2"/>
<evidence type="ECO:0000313" key="2">
    <source>
        <dbReference type="Proteomes" id="UP000070089"/>
    </source>
</evidence>
<evidence type="ECO:0000313" key="1">
    <source>
        <dbReference type="EMBL" id="KWX12558.1"/>
    </source>
</evidence>
<gene>
    <name evidence="1" type="ORF">QR46_3481</name>
</gene>
<organism evidence="1 2">
    <name type="scientific">Giardia duodenalis assemblage B</name>
    <dbReference type="NCBI Taxonomy" id="1394984"/>
    <lineage>
        <taxon>Eukaryota</taxon>
        <taxon>Metamonada</taxon>
        <taxon>Diplomonadida</taxon>
        <taxon>Hexamitidae</taxon>
        <taxon>Giardiinae</taxon>
        <taxon>Giardia</taxon>
    </lineage>
</organism>
<name>A0A132NRD2_GIAIN</name>
<sequence length="44" mass="5111">MQLSSYRIGRWIGMSITLRLLDNKAIITVTPESKRLFSRVCCPR</sequence>
<protein>
    <submittedName>
        <fullName evidence="1">Lysosomal/endosomal membrane protein p67</fullName>
    </submittedName>
</protein>
<dbReference type="Proteomes" id="UP000070089">
    <property type="component" value="Unassembled WGS sequence"/>
</dbReference>